<sequence>MTQQDRPPRAPEQAGADEGLMLDPHGFVNTTNVFIVRRGEVWTSTGDYCMNGVTR</sequence>
<dbReference type="SUPFAM" id="SSF56752">
    <property type="entry name" value="D-aminoacid aminotransferase-like PLP-dependent enzymes"/>
    <property type="match status" value="1"/>
</dbReference>
<reference evidence="2 3" key="1">
    <citation type="submission" date="2016-10" db="EMBL/GenBank/DDBJ databases">
        <authorList>
            <person name="Varghese N."/>
            <person name="Submissions S."/>
        </authorList>
    </citation>
    <scope>NUCLEOTIDE SEQUENCE [LARGE SCALE GENOMIC DNA]</scope>
    <source>
        <strain evidence="2 3">FF3</strain>
    </source>
</reference>
<name>A0A975W9B7_9RHOB</name>
<dbReference type="InterPro" id="IPR043132">
    <property type="entry name" value="BCAT-like_C"/>
</dbReference>
<feature type="region of interest" description="Disordered" evidence="1">
    <location>
        <begin position="1"/>
        <end position="23"/>
    </location>
</feature>
<dbReference type="Gene3D" id="3.20.10.10">
    <property type="entry name" value="D-amino Acid Aminotransferase, subunit A, domain 2"/>
    <property type="match status" value="1"/>
</dbReference>
<proteinExistence type="predicted"/>
<dbReference type="EMBL" id="FNYY01000005">
    <property type="protein sequence ID" value="SEJ33585.1"/>
    <property type="molecule type" value="Genomic_DNA"/>
</dbReference>
<organism evidence="2 3">
    <name type="scientific">Marinovum algicola</name>
    <dbReference type="NCBI Taxonomy" id="42444"/>
    <lineage>
        <taxon>Bacteria</taxon>
        <taxon>Pseudomonadati</taxon>
        <taxon>Pseudomonadota</taxon>
        <taxon>Alphaproteobacteria</taxon>
        <taxon>Rhodobacterales</taxon>
        <taxon>Roseobacteraceae</taxon>
        <taxon>Marinovum</taxon>
    </lineage>
</organism>
<keyword evidence="3" id="KW-1185">Reference proteome</keyword>
<evidence type="ECO:0000313" key="2">
    <source>
        <dbReference type="EMBL" id="SEJ33585.1"/>
    </source>
</evidence>
<dbReference type="GO" id="GO:0003824">
    <property type="term" value="F:catalytic activity"/>
    <property type="evidence" value="ECO:0007669"/>
    <property type="project" value="InterPro"/>
</dbReference>
<protein>
    <submittedName>
        <fullName evidence="2">Amino-transferase class IV</fullName>
    </submittedName>
</protein>
<comment type="caution">
    <text evidence="2">The sequence shown here is derived from an EMBL/GenBank/DDBJ whole genome shotgun (WGS) entry which is preliminary data.</text>
</comment>
<dbReference type="InterPro" id="IPR036038">
    <property type="entry name" value="Aminotransferase-like"/>
</dbReference>
<gene>
    <name evidence="2" type="ORF">SAMN04487940_10530</name>
</gene>
<dbReference type="AlphaFoldDB" id="A0A975W9B7"/>
<evidence type="ECO:0000256" key="1">
    <source>
        <dbReference type="SAM" id="MobiDB-lite"/>
    </source>
</evidence>
<evidence type="ECO:0000313" key="3">
    <source>
        <dbReference type="Proteomes" id="UP000182932"/>
    </source>
</evidence>
<accession>A0A975W9B7</accession>
<dbReference type="Proteomes" id="UP000182932">
    <property type="component" value="Unassembled WGS sequence"/>
</dbReference>